<evidence type="ECO:0000313" key="1">
    <source>
        <dbReference type="EMBL" id="AQK60683.1"/>
    </source>
</evidence>
<organism evidence="1">
    <name type="scientific">Zea mays</name>
    <name type="common">Maize</name>
    <dbReference type="NCBI Taxonomy" id="4577"/>
    <lineage>
        <taxon>Eukaryota</taxon>
        <taxon>Viridiplantae</taxon>
        <taxon>Streptophyta</taxon>
        <taxon>Embryophyta</taxon>
        <taxon>Tracheophyta</taxon>
        <taxon>Spermatophyta</taxon>
        <taxon>Magnoliopsida</taxon>
        <taxon>Liliopsida</taxon>
        <taxon>Poales</taxon>
        <taxon>Poaceae</taxon>
        <taxon>PACMAD clade</taxon>
        <taxon>Panicoideae</taxon>
        <taxon>Andropogonodae</taxon>
        <taxon>Andropogoneae</taxon>
        <taxon>Tripsacinae</taxon>
        <taxon>Zea</taxon>
    </lineage>
</organism>
<proteinExistence type="predicted"/>
<gene>
    <name evidence="1" type="ORF">ZEAMMB73_Zm00001d053902</name>
</gene>
<protein>
    <submittedName>
        <fullName evidence="1">Uncharacterized protein</fullName>
    </submittedName>
</protein>
<accession>A0A1D6QTB6</accession>
<sequence>MPELLSIVFSSPWYSATVKSGLQLTSNFPFLALAHLWCSPSLVLDEMVMWSSLLCAAPSATPSTPFTGKEARSVRRLPSVRWKVRTGNLPVLADLRVGL</sequence>
<dbReference type="AlphaFoldDB" id="A0A1D6QTB6"/>
<reference evidence="1" key="1">
    <citation type="submission" date="2015-12" db="EMBL/GenBank/DDBJ databases">
        <title>Update maize B73 reference genome by single molecule sequencing technologies.</title>
        <authorList>
            <consortium name="Maize Genome Sequencing Project"/>
            <person name="Ware D."/>
        </authorList>
    </citation>
    <scope>NUCLEOTIDE SEQUENCE</scope>
    <source>
        <tissue evidence="1">Seedling</tissue>
    </source>
</reference>
<name>A0A1D6QTB6_MAIZE</name>
<dbReference type="InParanoid" id="A0A1D6QTB6"/>
<dbReference type="EMBL" id="CM000780">
    <property type="protein sequence ID" value="AQK60683.1"/>
    <property type="molecule type" value="Genomic_DNA"/>
</dbReference>